<protein>
    <recommendedName>
        <fullName evidence="5">Disease resistance N-terminal domain-containing protein</fullName>
    </recommendedName>
</protein>
<proteinExistence type="predicted"/>
<comment type="caution">
    <text evidence="6">The sequence shown here is derived from an EMBL/GenBank/DDBJ whole genome shotgun (WGS) entry which is preliminary data.</text>
</comment>
<dbReference type="Gene3D" id="1.20.5.4130">
    <property type="match status" value="1"/>
</dbReference>
<dbReference type="Proteomes" id="UP001396334">
    <property type="component" value="Unassembled WGS sequence"/>
</dbReference>
<dbReference type="InterPro" id="IPR032675">
    <property type="entry name" value="LRR_dom_sf"/>
</dbReference>
<dbReference type="EMBL" id="JBBPBN010000069">
    <property type="protein sequence ID" value="KAK8985362.1"/>
    <property type="molecule type" value="Genomic_DNA"/>
</dbReference>
<organism evidence="6 7">
    <name type="scientific">Hibiscus sabdariffa</name>
    <name type="common">roselle</name>
    <dbReference type="NCBI Taxonomy" id="183260"/>
    <lineage>
        <taxon>Eukaryota</taxon>
        <taxon>Viridiplantae</taxon>
        <taxon>Streptophyta</taxon>
        <taxon>Embryophyta</taxon>
        <taxon>Tracheophyta</taxon>
        <taxon>Spermatophyta</taxon>
        <taxon>Magnoliopsida</taxon>
        <taxon>eudicotyledons</taxon>
        <taxon>Gunneridae</taxon>
        <taxon>Pentapetalae</taxon>
        <taxon>rosids</taxon>
        <taxon>malvids</taxon>
        <taxon>Malvales</taxon>
        <taxon>Malvaceae</taxon>
        <taxon>Malvoideae</taxon>
        <taxon>Hibiscus</taxon>
    </lineage>
</organism>
<feature type="domain" description="Disease resistance N-terminal" evidence="5">
    <location>
        <begin position="9"/>
        <end position="99"/>
    </location>
</feature>
<evidence type="ECO:0000256" key="1">
    <source>
        <dbReference type="ARBA" id="ARBA00022737"/>
    </source>
</evidence>
<keyword evidence="1" id="KW-0677">Repeat</keyword>
<dbReference type="Pfam" id="PF18052">
    <property type="entry name" value="Rx_N"/>
    <property type="match status" value="1"/>
</dbReference>
<keyword evidence="4" id="KW-0067">ATP-binding</keyword>
<gene>
    <name evidence="6" type="ORF">V6N11_068624</name>
</gene>
<dbReference type="CDD" id="cd14798">
    <property type="entry name" value="RX-CC_like"/>
    <property type="match status" value="1"/>
</dbReference>
<name>A0ABR2PAB7_9ROSI</name>
<dbReference type="Gene3D" id="3.80.10.10">
    <property type="entry name" value="Ribonuclease Inhibitor"/>
    <property type="match status" value="2"/>
</dbReference>
<evidence type="ECO:0000256" key="2">
    <source>
        <dbReference type="ARBA" id="ARBA00022741"/>
    </source>
</evidence>
<sequence>MAFVGEAAVSKLLDLLLGKSIDAALNFVADHRKVYGQLKEWKSILPHIKSVLNDAEDKQITDEDVKNWLEDLQDLTYDAEDMLDEFAYEELRLKLHKTQAQASTSKVSRFPGLRELSISKCPQLSGRLPTRLQFLRRLDINGCTRLVVSISSFPSLSELTVDGCEELADGFSSSPVEEVTSLQSVCLSNIPKFSIPTERTMLRFANSKYFRTRDFNMLPKVSHAFTFLTRMILMNCEGMVSLGQSNLPHALKELRIYLCQSLQYLFDEVMSSNTCLLEYLEITGCHSLTWLSSRAATCDRLQNLEIWGCPKLSSLFLNARLPVMLKKLHIGECPMLECIAQDFDETTNLEVIKIGGAQDIKSLPRGLDKLSHLQEISLTKCPNLTVCFEEIGMPTTNLREFSIDCKKLGGLPNCINNFTSLRELIVDNCGADISFPEEGFPTSLTSLGISGASEIYSSLVEWGIFRLTSLQQLSIGCLDVVSFPEESLGLPPSLTSIGIVNFENLEFLCSKISSRGNWIESKALEPQVLFSRKAMKIFNSSSFE</sequence>
<keyword evidence="7" id="KW-1185">Reference proteome</keyword>
<evidence type="ECO:0000259" key="5">
    <source>
        <dbReference type="Pfam" id="PF18052"/>
    </source>
</evidence>
<dbReference type="PANTHER" id="PTHR36766:SF70">
    <property type="entry name" value="DISEASE RESISTANCE PROTEIN RGA4"/>
    <property type="match status" value="1"/>
</dbReference>
<dbReference type="InterPro" id="IPR038005">
    <property type="entry name" value="RX-like_CC"/>
</dbReference>
<dbReference type="SUPFAM" id="SSF52047">
    <property type="entry name" value="RNI-like"/>
    <property type="match status" value="1"/>
</dbReference>
<accession>A0ABR2PAB7</accession>
<keyword evidence="3" id="KW-0611">Plant defense</keyword>
<evidence type="ECO:0000256" key="4">
    <source>
        <dbReference type="ARBA" id="ARBA00022840"/>
    </source>
</evidence>
<evidence type="ECO:0000313" key="7">
    <source>
        <dbReference type="Proteomes" id="UP001396334"/>
    </source>
</evidence>
<evidence type="ECO:0000256" key="3">
    <source>
        <dbReference type="ARBA" id="ARBA00022821"/>
    </source>
</evidence>
<evidence type="ECO:0000313" key="6">
    <source>
        <dbReference type="EMBL" id="KAK8985362.1"/>
    </source>
</evidence>
<dbReference type="PANTHER" id="PTHR36766">
    <property type="entry name" value="PLANT BROAD-SPECTRUM MILDEW RESISTANCE PROTEIN RPW8"/>
    <property type="match status" value="1"/>
</dbReference>
<dbReference type="InterPro" id="IPR041118">
    <property type="entry name" value="Rx_N"/>
</dbReference>
<reference evidence="6 7" key="1">
    <citation type="journal article" date="2024" name="G3 (Bethesda)">
        <title>Genome assembly of Hibiscus sabdariffa L. provides insights into metabolisms of medicinal natural products.</title>
        <authorList>
            <person name="Kim T."/>
        </authorList>
    </citation>
    <scope>NUCLEOTIDE SEQUENCE [LARGE SCALE GENOMIC DNA]</scope>
    <source>
        <strain evidence="6">TK-2024</strain>
        <tissue evidence="6">Old leaves</tissue>
    </source>
</reference>
<keyword evidence="2" id="KW-0547">Nucleotide-binding</keyword>